<dbReference type="SMART" id="SM00409">
    <property type="entry name" value="IG"/>
    <property type="match status" value="4"/>
</dbReference>
<accession>A0A0B2VT21</accession>
<protein>
    <submittedName>
        <fullName evidence="6">Immunoglobulin superfamily DCC subclass member 4</fullName>
    </submittedName>
</protein>
<feature type="domain" description="Fibronectin type-III" evidence="5">
    <location>
        <begin position="714"/>
        <end position="823"/>
    </location>
</feature>
<dbReference type="STRING" id="6265.A0A0B2VT21"/>
<dbReference type="InterPro" id="IPR003598">
    <property type="entry name" value="Ig_sub2"/>
</dbReference>
<keyword evidence="1" id="KW-0677">Repeat</keyword>
<dbReference type="Pfam" id="PF07679">
    <property type="entry name" value="I-set"/>
    <property type="match status" value="1"/>
</dbReference>
<dbReference type="PANTHER" id="PTHR44170">
    <property type="entry name" value="PROTEIN SIDEKICK"/>
    <property type="match status" value="1"/>
</dbReference>
<dbReference type="CDD" id="cd00096">
    <property type="entry name" value="Ig"/>
    <property type="match status" value="1"/>
</dbReference>
<evidence type="ECO:0000313" key="6">
    <source>
        <dbReference type="EMBL" id="KHN84484.1"/>
    </source>
</evidence>
<dbReference type="SUPFAM" id="SSF48726">
    <property type="entry name" value="Immunoglobulin"/>
    <property type="match status" value="4"/>
</dbReference>
<dbReference type="InterPro" id="IPR013098">
    <property type="entry name" value="Ig_I-set"/>
</dbReference>
<dbReference type="InterPro" id="IPR003599">
    <property type="entry name" value="Ig_sub"/>
</dbReference>
<gene>
    <name evidence="6" type="primary">IGDCC4</name>
    <name evidence="6" type="ORF">Tcan_15547</name>
</gene>
<dbReference type="PROSITE" id="PS50835">
    <property type="entry name" value="IG_LIKE"/>
    <property type="match status" value="4"/>
</dbReference>
<comment type="caution">
    <text evidence="6">The sequence shown here is derived from an EMBL/GenBank/DDBJ whole genome shotgun (WGS) entry which is preliminary data.</text>
</comment>
<feature type="domain" description="Ig-like" evidence="4">
    <location>
        <begin position="483"/>
        <end position="594"/>
    </location>
</feature>
<keyword evidence="3" id="KW-1133">Transmembrane helix</keyword>
<dbReference type="PANTHER" id="PTHR44170:SF6">
    <property type="entry name" value="CONTACTIN"/>
    <property type="match status" value="1"/>
</dbReference>
<dbReference type="GO" id="GO:0016020">
    <property type="term" value="C:membrane"/>
    <property type="evidence" value="ECO:0007669"/>
    <property type="project" value="UniProtKB-SubCell"/>
</dbReference>
<organism evidence="6 7">
    <name type="scientific">Toxocara canis</name>
    <name type="common">Canine roundworm</name>
    <dbReference type="NCBI Taxonomy" id="6265"/>
    <lineage>
        <taxon>Eukaryota</taxon>
        <taxon>Metazoa</taxon>
        <taxon>Ecdysozoa</taxon>
        <taxon>Nematoda</taxon>
        <taxon>Chromadorea</taxon>
        <taxon>Rhabditida</taxon>
        <taxon>Spirurina</taxon>
        <taxon>Ascaridomorpha</taxon>
        <taxon>Ascaridoidea</taxon>
        <taxon>Toxocaridae</taxon>
        <taxon>Toxocara</taxon>
    </lineage>
</organism>
<dbReference type="Gene3D" id="2.60.40.10">
    <property type="entry name" value="Immunoglobulins"/>
    <property type="match status" value="5"/>
</dbReference>
<evidence type="ECO:0000256" key="1">
    <source>
        <dbReference type="ARBA" id="ARBA00022737"/>
    </source>
</evidence>
<feature type="domain" description="Ig-like" evidence="4">
    <location>
        <begin position="387"/>
        <end position="463"/>
    </location>
</feature>
<dbReference type="Pfam" id="PF00041">
    <property type="entry name" value="fn3"/>
    <property type="match status" value="2"/>
</dbReference>
<keyword evidence="7" id="KW-1185">Reference proteome</keyword>
<dbReference type="InterPro" id="IPR036179">
    <property type="entry name" value="Ig-like_dom_sf"/>
</dbReference>
<dbReference type="InterPro" id="IPR013783">
    <property type="entry name" value="Ig-like_fold"/>
</dbReference>
<sequence length="1554" mass="173137">MHKRTKKAALSGRDDDQGTFIMRIRSNQMRSSKNANSDETTSTAKRKCLYAFVVMRNRPCRPRGNVRPRPTSFAWLLLAISLPLVTSLSNQYKYGYSSVGVSSASNALNNQVKRSEFVISDGEINSTTVSQPNLQTHLETSHRSRLQNEQVRSYQPLVVFAFTAVLNNDGQQAIGLTERTHVITLQRNDRLKLTCLARLFGIGDDLDVQWWKDGQVIAASNATIVITGSDDQLGTYRCIAEVATFSTDLFSSYFFSRVKRSTDMPSGKLLSSAIVIKRAIPLAFMAHPQSTTTTSHTSVRLVCATSNADPPWQTIRWHRDHTILNNLQAENRYKIYTINNFSVLHILDTLTNDTGQYYCVSGNVRSNAANLTILSEQNSGQPIEGSDKFVLVKQMPRETFVKVGESVILECLFTDPTIVVSWTAINAYGQAIRINDESPTPNASRTAIKILNASEDAGGTYTCYGALNGDIRKFSTLLTVRAPPLLLVQYLVSRMTKTQGTTTRLQCTAKNDPDDTSFDIGWYKDGTRITPFGRVKLLPIEGFFSQIVEDDIGLSSVEFSKDLLISNVQQSNQGLYQCIVSNSIGEQTAVVGLSVEADFDSRITDLVVTTDHENAQFDLEWKLPTNVDYVQAQSSIFLLNYYLADGGSANNVPLRNVHCTADNRCRAKCCSSNFAFLPRHNYTFQMSTLITVDKMAKISPLSDPVSVVSWDGAAKKALDLFVSTSRADAISIRWRRPSEDISNGIVQSYAVDYYKVPSGSNEDSSSLRTVKVASTKNEFVIMGVRPRETYRFRVVPVTRHGFPQNILLKSSANFTFIAYTFDSLSKGFSPLLGSPILDIKQNNESSLEIMWSNDSVEQNVDFGDQTPTVLLKYARSGGGSLREKAVEAPYDNFRLTLNDRFEADHAYQFCGRLYVGAEHGADFCRIFRTTPKSLSDIFGDVASRTQLPKPVRCENAEGNASECYCEPSREFGDAMRVIWKWPADDYSADEFVVHYTLDENDIKEDDRMVITDEFFADLPSLKSSTTYRVMVEARNKAGGVEGLWFNCTTPTLMQIPAPSNVTYTKLNETAVEVKWSPMVANPQWSTPVGYVIQVQTSSTSTPTSDIAVDGISTSRYVLTVQPHVLYTLRIAARSSAGEIGLRSPPYLLTTSRRTNTATKTNGESGEEKHKRRAFLSKSYKEGFLIAAVVFVGLLTICFAAICAHFRLKRRKLQMGLNGGVHATRNDTNFSVGTRSYEMEGLLPTRRDRDSRMSSGRRAAEIHETELQFDSARSSLAECRFSLAEPTSVDTKGGERGAMPSGRDKYEKLLNDEKLLRRLREAGLTSNLTTPQASRIKQNSMDTPNSIRMKADERMAMFREVERRPQSDESSNTKNVRATPRNHMRMITEPICRRRNGDRLGNGSRCSTESGAGDSLAVPCILSRLAALPDIPWPTTYTNTVQPYPHGTPLSCIVAPSFVRSNSCHLDDIRERRSEHNNQRTIPSSCMAQSPYNTISLQSLAFEEGNHSVIGNNDCERSPREMITLHHTAASSSMPNLTDSGIVYDEHHPVHHLIT</sequence>
<evidence type="ECO:0000259" key="5">
    <source>
        <dbReference type="PROSITE" id="PS50853"/>
    </source>
</evidence>
<dbReference type="GO" id="GO:0098609">
    <property type="term" value="P:cell-cell adhesion"/>
    <property type="evidence" value="ECO:0007669"/>
    <property type="project" value="TreeGrafter"/>
</dbReference>
<dbReference type="SMART" id="SM00060">
    <property type="entry name" value="FN3"/>
    <property type="match status" value="3"/>
</dbReference>
<reference evidence="6 7" key="1">
    <citation type="submission" date="2014-11" db="EMBL/GenBank/DDBJ databases">
        <title>Genetic blueprint of the zoonotic pathogen Toxocara canis.</title>
        <authorList>
            <person name="Zhu X.-Q."/>
            <person name="Korhonen P.K."/>
            <person name="Cai H."/>
            <person name="Young N.D."/>
            <person name="Nejsum P."/>
            <person name="von Samson-Himmelstjerna G."/>
            <person name="Boag P.R."/>
            <person name="Tan P."/>
            <person name="Li Q."/>
            <person name="Min J."/>
            <person name="Yang Y."/>
            <person name="Wang X."/>
            <person name="Fang X."/>
            <person name="Hall R.S."/>
            <person name="Hofmann A."/>
            <person name="Sternberg P.W."/>
            <person name="Jex A.R."/>
            <person name="Gasser R.B."/>
        </authorList>
    </citation>
    <scope>NUCLEOTIDE SEQUENCE [LARGE SCALE GENOMIC DNA]</scope>
    <source>
        <strain evidence="6">PN_DK_2014</strain>
    </source>
</reference>
<dbReference type="Proteomes" id="UP000031036">
    <property type="component" value="Unassembled WGS sequence"/>
</dbReference>
<dbReference type="InterPro" id="IPR003961">
    <property type="entry name" value="FN3_dom"/>
</dbReference>
<evidence type="ECO:0000256" key="3">
    <source>
        <dbReference type="SAM" id="Phobius"/>
    </source>
</evidence>
<dbReference type="InterPro" id="IPR036116">
    <property type="entry name" value="FN3_sf"/>
</dbReference>
<dbReference type="Pfam" id="PF13927">
    <property type="entry name" value="Ig_3"/>
    <property type="match status" value="1"/>
</dbReference>
<keyword evidence="2" id="KW-1015">Disulfide bond</keyword>
<proteinExistence type="predicted"/>
<keyword evidence="3" id="KW-0472">Membrane</keyword>
<feature type="domain" description="Ig-like" evidence="4">
    <location>
        <begin position="156"/>
        <end position="251"/>
    </location>
</feature>
<feature type="domain" description="Ig-like" evidence="4">
    <location>
        <begin position="281"/>
        <end position="372"/>
    </location>
</feature>
<evidence type="ECO:0000259" key="4">
    <source>
        <dbReference type="PROSITE" id="PS50835"/>
    </source>
</evidence>
<evidence type="ECO:0000256" key="2">
    <source>
        <dbReference type="ARBA" id="ARBA00023157"/>
    </source>
</evidence>
<dbReference type="OrthoDB" id="5798958at2759"/>
<dbReference type="SMART" id="SM00408">
    <property type="entry name" value="IGc2"/>
    <property type="match status" value="4"/>
</dbReference>
<keyword evidence="3" id="KW-0812">Transmembrane</keyword>
<dbReference type="InterPro" id="IPR007110">
    <property type="entry name" value="Ig-like_dom"/>
</dbReference>
<evidence type="ECO:0000313" key="7">
    <source>
        <dbReference type="Proteomes" id="UP000031036"/>
    </source>
</evidence>
<dbReference type="EMBL" id="JPKZ01000985">
    <property type="protein sequence ID" value="KHN84484.1"/>
    <property type="molecule type" value="Genomic_DNA"/>
</dbReference>
<name>A0A0B2VT21_TOXCA</name>
<dbReference type="SUPFAM" id="SSF49265">
    <property type="entry name" value="Fibronectin type III"/>
    <property type="match status" value="2"/>
</dbReference>
<feature type="domain" description="Fibronectin type-III" evidence="5">
    <location>
        <begin position="1057"/>
        <end position="1153"/>
    </location>
</feature>
<dbReference type="CDD" id="cd00063">
    <property type="entry name" value="FN3"/>
    <property type="match status" value="3"/>
</dbReference>
<dbReference type="PROSITE" id="PS50853">
    <property type="entry name" value="FN3"/>
    <property type="match status" value="2"/>
</dbReference>
<feature type="transmembrane region" description="Helical" evidence="3">
    <location>
        <begin position="1182"/>
        <end position="1205"/>
    </location>
</feature>